<dbReference type="InterPro" id="IPR051878">
    <property type="entry name" value="ZNRF_ubiq-protein_ligase"/>
</dbReference>
<protein>
    <recommendedName>
        <fullName evidence="6">RING-type E3 ubiquitin transferase</fullName>
        <ecNumber evidence="6">2.3.2.27</ecNumber>
    </recommendedName>
</protein>
<dbReference type="PROSITE" id="PS50089">
    <property type="entry name" value="ZF_RING_2"/>
    <property type="match status" value="1"/>
</dbReference>
<dbReference type="InterPro" id="IPR000306">
    <property type="entry name" value="Znf_FYVE"/>
</dbReference>
<dbReference type="EMBL" id="NRSZ01000314">
    <property type="protein sequence ID" value="PNY28038.1"/>
    <property type="molecule type" value="Genomic_DNA"/>
</dbReference>
<dbReference type="InterPro" id="IPR001841">
    <property type="entry name" value="Znf_RING"/>
</dbReference>
<feature type="compositionally biased region" description="Pro residues" evidence="18">
    <location>
        <begin position="359"/>
        <end position="369"/>
    </location>
</feature>
<evidence type="ECO:0000256" key="17">
    <source>
        <dbReference type="PROSITE-ProRule" id="PRU00175"/>
    </source>
</evidence>
<comment type="caution">
    <text evidence="21">The sequence shown here is derived from an EMBL/GenBank/DDBJ whole genome shotgun (WGS) entry which is preliminary data.</text>
</comment>
<dbReference type="PANTHER" id="PTHR46661">
    <property type="entry name" value="E3 UBIQUITIN-PROTEIN LIGASE ZNRF1-LIKE PROTEIN"/>
    <property type="match status" value="1"/>
</dbReference>
<feature type="compositionally biased region" description="Polar residues" evidence="18">
    <location>
        <begin position="161"/>
        <end position="182"/>
    </location>
</feature>
<keyword evidence="10" id="KW-0967">Endosome</keyword>
<feature type="region of interest" description="Disordered" evidence="18">
    <location>
        <begin position="354"/>
        <end position="393"/>
    </location>
</feature>
<feature type="region of interest" description="Disordered" evidence="18">
    <location>
        <begin position="464"/>
        <end position="496"/>
    </location>
</feature>
<evidence type="ECO:0000259" key="20">
    <source>
        <dbReference type="PROSITE" id="PS50178"/>
    </source>
</evidence>
<sequence length="618" mass="66061">MASPSGHSRPIPISEPAAADDSADSGSRGSYSSGDSLQFSMALCRWRTIEFHDQECSRYFDCPSHILERRSSMDDDQEPRTSGGGPSATSEAHDANEDASGGSIDSADVPSTERTPNDQSHRDAALHESIGSSPGLSTSPEAGIATEAQAQRDEPIILPVRTSSAVGRSNSTASQSGTSRSQPHGIPTPLPDMERAGETYRAAYERLGLPGPLSSPGYPAIESSEESTSHRNYGRSAVQGNQASEVGTSRQIEAQSNDGGSLEFALPRWQPDAEVTYCPICHAQFSIFVRKHHCRKCGRVVCNSCSPHRIIIPHQYIVRPPGSDISMPPSLLLDGLGAGYFDVNGPSGGERVRLCNPCVPDPNTAPPQSPTSSAGASPRTSHQRSRNSIGSVYGVAPPANRYGAVLTASRGGNAYQYYSPRSRSNTMGPQAHGAEAGSSSHHRVSVAAYQSPLDRFLAVGASGASSASLGTPHSSFGDHASSSRQRALPPPPQIAEEDECPICHQELPSRELPDFEDHRQSHIAMCIQAHSTYSSPRTGNGDTAPPRAPRRTGMYTYAATEKDCIDDAECTICLEEFTVGVPMARLECLCRFHRSCISAWFVNHPGRCPVHQHDGFGF</sequence>
<feature type="compositionally biased region" description="Polar residues" evidence="18">
    <location>
        <begin position="130"/>
        <end position="140"/>
    </location>
</feature>
<dbReference type="SUPFAM" id="SSF57903">
    <property type="entry name" value="FYVE/PHD zinc finger"/>
    <property type="match status" value="1"/>
</dbReference>
<evidence type="ECO:0000256" key="12">
    <source>
        <dbReference type="ARBA" id="ARBA00022786"/>
    </source>
</evidence>
<evidence type="ECO:0000256" key="7">
    <source>
        <dbReference type="ARBA" id="ARBA00022679"/>
    </source>
</evidence>
<dbReference type="STRING" id="45235.A0A2K3QKH6"/>
<evidence type="ECO:0000259" key="19">
    <source>
        <dbReference type="PROSITE" id="PS50089"/>
    </source>
</evidence>
<evidence type="ECO:0000256" key="11">
    <source>
        <dbReference type="ARBA" id="ARBA00022771"/>
    </source>
</evidence>
<keyword evidence="14" id="KW-0472">Membrane</keyword>
<dbReference type="InterPro" id="IPR017455">
    <property type="entry name" value="Znf_FYVE-rel"/>
</dbReference>
<dbReference type="GO" id="GO:0043161">
    <property type="term" value="P:proteasome-mediated ubiquitin-dependent protein catabolic process"/>
    <property type="evidence" value="ECO:0007669"/>
    <property type="project" value="TreeGrafter"/>
</dbReference>
<evidence type="ECO:0000256" key="14">
    <source>
        <dbReference type="ARBA" id="ARBA00023136"/>
    </source>
</evidence>
<keyword evidence="22" id="KW-1185">Reference proteome</keyword>
<feature type="region of interest" description="Disordered" evidence="18">
    <location>
        <begin position="1"/>
        <end position="34"/>
    </location>
</feature>
<evidence type="ECO:0000256" key="4">
    <source>
        <dbReference type="ARBA" id="ARBA00004371"/>
    </source>
</evidence>
<dbReference type="PROSITE" id="PS50178">
    <property type="entry name" value="ZF_FYVE"/>
    <property type="match status" value="1"/>
</dbReference>
<dbReference type="GO" id="GO:0005768">
    <property type="term" value="C:endosome"/>
    <property type="evidence" value="ECO:0007669"/>
    <property type="project" value="UniProtKB-SubCell"/>
</dbReference>
<feature type="compositionally biased region" description="Polar residues" evidence="18">
    <location>
        <begin position="238"/>
        <end position="256"/>
    </location>
</feature>
<dbReference type="SMART" id="SM00064">
    <property type="entry name" value="FYVE"/>
    <property type="match status" value="1"/>
</dbReference>
<keyword evidence="11 17" id="KW-0863">Zinc-finger</keyword>
<evidence type="ECO:0000256" key="1">
    <source>
        <dbReference type="ARBA" id="ARBA00000900"/>
    </source>
</evidence>
<keyword evidence="16" id="KW-0449">Lipoprotein</keyword>
<feature type="domain" description="FYVE-type" evidence="20">
    <location>
        <begin position="272"/>
        <end position="363"/>
    </location>
</feature>
<dbReference type="GO" id="GO:0016020">
    <property type="term" value="C:membrane"/>
    <property type="evidence" value="ECO:0007669"/>
    <property type="project" value="UniProtKB-SubCell"/>
</dbReference>
<dbReference type="Pfam" id="PF13639">
    <property type="entry name" value="zf-RING_2"/>
    <property type="match status" value="1"/>
</dbReference>
<evidence type="ECO:0000256" key="6">
    <source>
        <dbReference type="ARBA" id="ARBA00012483"/>
    </source>
</evidence>
<evidence type="ECO:0000256" key="2">
    <source>
        <dbReference type="ARBA" id="ARBA00004170"/>
    </source>
</evidence>
<comment type="catalytic activity">
    <reaction evidence="1">
        <text>S-ubiquitinyl-[E2 ubiquitin-conjugating enzyme]-L-cysteine + [acceptor protein]-L-lysine = [E2 ubiquitin-conjugating enzyme]-L-cysteine + N(6)-ubiquitinyl-[acceptor protein]-L-lysine.</text>
        <dbReference type="EC" id="2.3.2.27"/>
    </reaction>
</comment>
<dbReference type="SMART" id="SM00184">
    <property type="entry name" value="RING"/>
    <property type="match status" value="2"/>
</dbReference>
<evidence type="ECO:0000256" key="10">
    <source>
        <dbReference type="ARBA" id="ARBA00022753"/>
    </source>
</evidence>
<keyword evidence="13" id="KW-0862">Zinc</keyword>
<gene>
    <name evidence="21" type="ORF">TCAP_02039</name>
</gene>
<dbReference type="InterPro" id="IPR011011">
    <property type="entry name" value="Znf_FYVE_PHD"/>
</dbReference>
<dbReference type="Gene3D" id="3.30.40.10">
    <property type="entry name" value="Zinc/RING finger domain, C3HC4 (zinc finger)"/>
    <property type="match status" value="2"/>
</dbReference>
<keyword evidence="15" id="KW-0458">Lysosome</keyword>
<keyword evidence="12" id="KW-0833">Ubl conjugation pathway</keyword>
<dbReference type="InterPro" id="IPR013083">
    <property type="entry name" value="Znf_RING/FYVE/PHD"/>
</dbReference>
<evidence type="ECO:0000256" key="18">
    <source>
        <dbReference type="SAM" id="MobiDB-lite"/>
    </source>
</evidence>
<dbReference type="PANTHER" id="PTHR46661:SF4">
    <property type="entry name" value="RING-TYPE DOMAIN-CONTAINING PROTEIN"/>
    <property type="match status" value="1"/>
</dbReference>
<organism evidence="21 22">
    <name type="scientific">Tolypocladium capitatum</name>
    <dbReference type="NCBI Taxonomy" id="45235"/>
    <lineage>
        <taxon>Eukaryota</taxon>
        <taxon>Fungi</taxon>
        <taxon>Dikarya</taxon>
        <taxon>Ascomycota</taxon>
        <taxon>Pezizomycotina</taxon>
        <taxon>Sordariomycetes</taxon>
        <taxon>Hypocreomycetidae</taxon>
        <taxon>Hypocreales</taxon>
        <taxon>Ophiocordycipitaceae</taxon>
        <taxon>Tolypocladium</taxon>
    </lineage>
</organism>
<comment type="subcellular location">
    <subcellularLocation>
        <location evidence="3">Endosome</location>
    </subcellularLocation>
    <subcellularLocation>
        <location evidence="4">Lysosome</location>
    </subcellularLocation>
    <subcellularLocation>
        <location evidence="2">Membrane</location>
        <topology evidence="2">Peripheral membrane protein</topology>
    </subcellularLocation>
</comment>
<evidence type="ECO:0000256" key="13">
    <source>
        <dbReference type="ARBA" id="ARBA00022833"/>
    </source>
</evidence>
<comment type="pathway">
    <text evidence="5">Protein modification; protein ubiquitination.</text>
</comment>
<keyword evidence="8" id="KW-0519">Myristate</keyword>
<feature type="compositionally biased region" description="Low complexity" evidence="18">
    <location>
        <begin position="17"/>
        <end position="34"/>
    </location>
</feature>
<feature type="region of interest" description="Disordered" evidence="18">
    <location>
        <begin position="70"/>
        <end position="193"/>
    </location>
</feature>
<feature type="compositionally biased region" description="Low complexity" evidence="18">
    <location>
        <begin position="207"/>
        <end position="217"/>
    </location>
</feature>
<evidence type="ECO:0000313" key="22">
    <source>
        <dbReference type="Proteomes" id="UP000236621"/>
    </source>
</evidence>
<dbReference type="GO" id="GO:0070936">
    <property type="term" value="P:protein K48-linked ubiquitination"/>
    <property type="evidence" value="ECO:0007669"/>
    <property type="project" value="TreeGrafter"/>
</dbReference>
<reference evidence="21 22" key="1">
    <citation type="submission" date="2017-08" db="EMBL/GenBank/DDBJ databases">
        <title>Harnessing the power of phylogenomics to disentangle the directionality and signatures of interkingdom host jumping in the parasitic fungal genus Tolypocladium.</title>
        <authorList>
            <person name="Quandt C.A."/>
            <person name="Patterson W."/>
            <person name="Spatafora J.W."/>
        </authorList>
    </citation>
    <scope>NUCLEOTIDE SEQUENCE [LARGE SCALE GENOMIC DNA]</scope>
    <source>
        <strain evidence="21 22">CBS 113982</strain>
    </source>
</reference>
<feature type="compositionally biased region" description="Polar residues" evidence="18">
    <location>
        <begin position="370"/>
        <end position="390"/>
    </location>
</feature>
<feature type="domain" description="RING-type" evidence="19">
    <location>
        <begin position="570"/>
        <end position="612"/>
    </location>
</feature>
<accession>A0A2K3QKH6</accession>
<dbReference type="SUPFAM" id="SSF57850">
    <property type="entry name" value="RING/U-box"/>
    <property type="match status" value="1"/>
</dbReference>
<dbReference type="AlphaFoldDB" id="A0A2K3QKH6"/>
<feature type="region of interest" description="Disordered" evidence="18">
    <location>
        <begin position="417"/>
        <end position="440"/>
    </location>
</feature>
<proteinExistence type="predicted"/>
<feature type="compositionally biased region" description="Basic and acidic residues" evidence="18">
    <location>
        <begin position="115"/>
        <end position="126"/>
    </location>
</feature>
<evidence type="ECO:0000256" key="3">
    <source>
        <dbReference type="ARBA" id="ARBA00004177"/>
    </source>
</evidence>
<evidence type="ECO:0000256" key="5">
    <source>
        <dbReference type="ARBA" id="ARBA00004906"/>
    </source>
</evidence>
<evidence type="ECO:0000313" key="21">
    <source>
        <dbReference type="EMBL" id="PNY28038.1"/>
    </source>
</evidence>
<dbReference type="Proteomes" id="UP000236621">
    <property type="component" value="Unassembled WGS sequence"/>
</dbReference>
<feature type="compositionally biased region" description="Polar residues" evidence="18">
    <location>
        <begin position="419"/>
        <end position="428"/>
    </location>
</feature>
<name>A0A2K3QKH6_9HYPO</name>
<keyword evidence="7" id="KW-0808">Transferase</keyword>
<dbReference type="EC" id="2.3.2.27" evidence="6"/>
<evidence type="ECO:0000256" key="8">
    <source>
        <dbReference type="ARBA" id="ARBA00022707"/>
    </source>
</evidence>
<dbReference type="GO" id="GO:0008270">
    <property type="term" value="F:zinc ion binding"/>
    <property type="evidence" value="ECO:0007669"/>
    <property type="project" value="UniProtKB-KW"/>
</dbReference>
<dbReference type="OrthoDB" id="660555at2759"/>
<evidence type="ECO:0000256" key="15">
    <source>
        <dbReference type="ARBA" id="ARBA00023228"/>
    </source>
</evidence>
<dbReference type="Pfam" id="PF01363">
    <property type="entry name" value="FYVE"/>
    <property type="match status" value="1"/>
</dbReference>
<evidence type="ECO:0000256" key="16">
    <source>
        <dbReference type="ARBA" id="ARBA00023288"/>
    </source>
</evidence>
<dbReference type="GO" id="GO:0061630">
    <property type="term" value="F:ubiquitin protein ligase activity"/>
    <property type="evidence" value="ECO:0007669"/>
    <property type="project" value="UniProtKB-EC"/>
</dbReference>
<feature type="region of interest" description="Disordered" evidence="18">
    <location>
        <begin position="207"/>
        <end position="256"/>
    </location>
</feature>
<dbReference type="CDD" id="cd16489">
    <property type="entry name" value="mRING-CH-C4HC2H_ZNRF"/>
    <property type="match status" value="1"/>
</dbReference>
<keyword evidence="9" id="KW-0479">Metal-binding</keyword>
<evidence type="ECO:0000256" key="9">
    <source>
        <dbReference type="ARBA" id="ARBA00022723"/>
    </source>
</evidence>